<dbReference type="SMART" id="SM00287">
    <property type="entry name" value="SH3b"/>
    <property type="match status" value="2"/>
</dbReference>
<sequence>MLKLPQISHNLFAFILALCWVMTSDPILSNDKHISKFHSVPRFVTIKSNRTNVRFGPGTGYAVSRIYLQKGFPVEIIQEYEDWRKIRDLYGNYGWIKKVLLSMKRSAIISPWTRKSRDITYINLYNKPDIESIIVAKIEPGALLKIRECSGIWCFIENSEVRGWIKQSKIWGVYPNEIFK</sequence>
<organism evidence="2 3">
    <name type="scientific">Candidatus Liberibacter americanus str. Sao Paulo</name>
    <dbReference type="NCBI Taxonomy" id="1261131"/>
    <lineage>
        <taxon>Bacteria</taxon>
        <taxon>Pseudomonadati</taxon>
        <taxon>Pseudomonadota</taxon>
        <taxon>Alphaproteobacteria</taxon>
        <taxon>Hyphomicrobiales</taxon>
        <taxon>Rhizobiaceae</taxon>
        <taxon>Liberibacter</taxon>
    </lineage>
</organism>
<evidence type="ECO:0000313" key="3">
    <source>
        <dbReference type="Proteomes" id="UP000017862"/>
    </source>
</evidence>
<evidence type="ECO:0000313" key="2">
    <source>
        <dbReference type="EMBL" id="AHA27565.1"/>
    </source>
</evidence>
<gene>
    <name evidence="2" type="ORF">lam_191</name>
</gene>
<dbReference type="InterPro" id="IPR010466">
    <property type="entry name" value="DUF1058"/>
</dbReference>
<dbReference type="Gene3D" id="2.30.30.40">
    <property type="entry name" value="SH3 Domains"/>
    <property type="match status" value="1"/>
</dbReference>
<protein>
    <recommendedName>
        <fullName evidence="1">SH3b domain-containing protein</fullName>
    </recommendedName>
</protein>
<evidence type="ECO:0000259" key="1">
    <source>
        <dbReference type="SMART" id="SM00287"/>
    </source>
</evidence>
<dbReference type="RefSeq" id="WP_007556727.1">
    <property type="nucleotide sequence ID" value="NC_022793.1"/>
</dbReference>
<dbReference type="Proteomes" id="UP000017862">
    <property type="component" value="Chromosome"/>
</dbReference>
<dbReference type="eggNOG" id="COG3807">
    <property type="taxonomic scope" value="Bacteria"/>
</dbReference>
<feature type="domain" description="SH3b" evidence="1">
    <location>
        <begin position="111"/>
        <end position="174"/>
    </location>
</feature>
<dbReference type="KEGG" id="lar:lam_191"/>
<keyword evidence="3" id="KW-1185">Reference proteome</keyword>
<dbReference type="STRING" id="1261131.lam_191"/>
<dbReference type="InterPro" id="IPR003646">
    <property type="entry name" value="SH3-like_bac-type"/>
</dbReference>
<dbReference type="Pfam" id="PF06347">
    <property type="entry name" value="SH3_4"/>
    <property type="match status" value="2"/>
</dbReference>
<dbReference type="AlphaFoldDB" id="U6B3P4"/>
<reference evidence="2 3" key="1">
    <citation type="journal article" date="2014" name="Mol. Plant Microbe Interact.">
        <title>The complete genome sequence of Candidatus Liberibacter americanus, associated with citrus Huanglongbing.</title>
        <authorList>
            <person name="Wulff N.A."/>
            <person name="Zhang S."/>
            <person name="Setubal J.C."/>
            <person name="Almeida N.F."/>
            <person name="Martins E.C."/>
            <person name="Harakava R."/>
            <person name="Kumar D."/>
            <person name="Rangel L.T."/>
            <person name="Foissac X."/>
            <person name="Bove J."/>
            <person name="Gabriel D.W."/>
        </authorList>
    </citation>
    <scope>NUCLEOTIDE SEQUENCE [LARGE SCALE GENOMIC DNA]</scope>
    <source>
        <strain evidence="2 3">Sao Paulo</strain>
    </source>
</reference>
<accession>U6B3P4</accession>
<dbReference type="HOGENOM" id="CLU_086360_0_0_5"/>
<proteinExistence type="predicted"/>
<dbReference type="EMBL" id="CP006604">
    <property type="protein sequence ID" value="AHA27565.1"/>
    <property type="molecule type" value="Genomic_DNA"/>
</dbReference>
<dbReference type="PATRIC" id="fig|1261131.3.peg.181"/>
<feature type="domain" description="SH3b" evidence="1">
    <location>
        <begin position="41"/>
        <end position="104"/>
    </location>
</feature>
<name>U6B3P4_9HYPH</name>